<evidence type="ECO:0000256" key="1">
    <source>
        <dbReference type="ARBA" id="ARBA00004496"/>
    </source>
</evidence>
<evidence type="ECO:0000256" key="5">
    <source>
        <dbReference type="SAM" id="MobiDB-lite"/>
    </source>
</evidence>
<dbReference type="Proteomes" id="UP001182556">
    <property type="component" value="Unassembled WGS sequence"/>
</dbReference>
<dbReference type="GO" id="GO:0008312">
    <property type="term" value="F:7S RNA binding"/>
    <property type="evidence" value="ECO:0007669"/>
    <property type="project" value="InterPro"/>
</dbReference>
<feature type="region of interest" description="Disordered" evidence="5">
    <location>
        <begin position="61"/>
        <end position="106"/>
    </location>
</feature>
<feature type="compositionally biased region" description="Acidic residues" evidence="5">
    <location>
        <begin position="1"/>
        <end position="13"/>
    </location>
</feature>
<dbReference type="SUPFAM" id="SSF69695">
    <property type="entry name" value="SRP19"/>
    <property type="match status" value="1"/>
</dbReference>
<feature type="compositionally biased region" description="Basic residues" evidence="5">
    <location>
        <begin position="349"/>
        <end position="359"/>
    </location>
</feature>
<dbReference type="PANTHER" id="PTHR17453">
    <property type="entry name" value="SIGNAL RECOGNITION PARTICLE 19 KD PROTEIN"/>
    <property type="match status" value="1"/>
</dbReference>
<proteinExistence type="predicted"/>
<feature type="compositionally biased region" description="Basic and acidic residues" evidence="5">
    <location>
        <begin position="317"/>
        <end position="328"/>
    </location>
</feature>
<dbReference type="InterPro" id="IPR036521">
    <property type="entry name" value="SRP19-like_sf"/>
</dbReference>
<dbReference type="InterPro" id="IPR002778">
    <property type="entry name" value="Signal_recog_particle_SRP19"/>
</dbReference>
<dbReference type="Gene3D" id="3.30.56.30">
    <property type="entry name" value="Signal recognition particle, SRP19-like subunit"/>
    <property type="match status" value="1"/>
</dbReference>
<dbReference type="PANTHER" id="PTHR17453:SF0">
    <property type="entry name" value="SIGNAL RECOGNITION PARTICLE 19 KDA PROTEIN"/>
    <property type="match status" value="1"/>
</dbReference>
<gene>
    <name evidence="6" type="ORF">DB88DRAFT_498992</name>
</gene>
<keyword evidence="2" id="KW-0963">Cytoplasm</keyword>
<evidence type="ECO:0000256" key="2">
    <source>
        <dbReference type="ARBA" id="ARBA00022490"/>
    </source>
</evidence>
<evidence type="ECO:0000313" key="6">
    <source>
        <dbReference type="EMBL" id="KAK1921720.1"/>
    </source>
</evidence>
<dbReference type="Pfam" id="PF01922">
    <property type="entry name" value="SRP19"/>
    <property type="match status" value="1"/>
</dbReference>
<protein>
    <recommendedName>
        <fullName evidence="8">Signal recognition particle subunit SRP19</fullName>
    </recommendedName>
</protein>
<keyword evidence="4" id="KW-0687">Ribonucleoprotein</keyword>
<feature type="region of interest" description="Disordered" evidence="5">
    <location>
        <begin position="242"/>
        <end position="301"/>
    </location>
</feature>
<feature type="region of interest" description="Disordered" evidence="5">
    <location>
        <begin position="1"/>
        <end position="27"/>
    </location>
</feature>
<feature type="region of interest" description="Disordered" evidence="5">
    <location>
        <begin position="317"/>
        <end position="359"/>
    </location>
</feature>
<dbReference type="AlphaFoldDB" id="A0AAD9CWC7"/>
<feature type="compositionally biased region" description="Low complexity" evidence="5">
    <location>
        <begin position="244"/>
        <end position="261"/>
    </location>
</feature>
<evidence type="ECO:0000256" key="3">
    <source>
        <dbReference type="ARBA" id="ARBA00023135"/>
    </source>
</evidence>
<name>A0AAD9CWC7_PAPLA</name>
<dbReference type="GO" id="GO:0006617">
    <property type="term" value="P:SRP-dependent cotranslational protein targeting to membrane, signal sequence recognition"/>
    <property type="evidence" value="ECO:0007669"/>
    <property type="project" value="TreeGrafter"/>
</dbReference>
<dbReference type="GO" id="GO:0005786">
    <property type="term" value="C:signal recognition particle, endoplasmic reticulum targeting"/>
    <property type="evidence" value="ECO:0007669"/>
    <property type="project" value="UniProtKB-KW"/>
</dbReference>
<organism evidence="6 7">
    <name type="scientific">Papiliotrema laurentii</name>
    <name type="common">Cryptococcus laurentii</name>
    <dbReference type="NCBI Taxonomy" id="5418"/>
    <lineage>
        <taxon>Eukaryota</taxon>
        <taxon>Fungi</taxon>
        <taxon>Dikarya</taxon>
        <taxon>Basidiomycota</taxon>
        <taxon>Agaricomycotina</taxon>
        <taxon>Tremellomycetes</taxon>
        <taxon>Tremellales</taxon>
        <taxon>Rhynchogastremaceae</taxon>
        <taxon>Papiliotrema</taxon>
    </lineage>
</organism>
<evidence type="ECO:0008006" key="8">
    <source>
        <dbReference type="Google" id="ProtNLM"/>
    </source>
</evidence>
<reference evidence="6" key="1">
    <citation type="submission" date="2023-02" db="EMBL/GenBank/DDBJ databases">
        <title>Identification and recombinant expression of a fungal hydrolase from Papiliotrema laurentii that hydrolyzes apple cutin and clears colloidal polyester polyurethane.</title>
        <authorList>
            <consortium name="DOE Joint Genome Institute"/>
            <person name="Roman V.A."/>
            <person name="Bojanowski C."/>
            <person name="Crable B.R."/>
            <person name="Wagner D.N."/>
            <person name="Hung C.S."/>
            <person name="Nadeau L.J."/>
            <person name="Schratz L."/>
            <person name="Haridas S."/>
            <person name="Pangilinan J."/>
            <person name="Lipzen A."/>
            <person name="Na H."/>
            <person name="Yan M."/>
            <person name="Ng V."/>
            <person name="Grigoriev I.V."/>
            <person name="Spatafora J.W."/>
            <person name="Barlow D."/>
            <person name="Biffinger J."/>
            <person name="Kelley-Loughnane N."/>
            <person name="Varaljay V.A."/>
            <person name="Crookes-Goodson W.J."/>
        </authorList>
    </citation>
    <scope>NUCLEOTIDE SEQUENCE</scope>
    <source>
        <strain evidence="6">5307AH</strain>
    </source>
</reference>
<keyword evidence="3" id="KW-0733">Signal recognition particle</keyword>
<comment type="caution">
    <text evidence="6">The sequence shown here is derived from an EMBL/GenBank/DDBJ whole genome shotgun (WGS) entry which is preliminary data.</text>
</comment>
<accession>A0AAD9CWC7</accession>
<keyword evidence="7" id="KW-1185">Reference proteome</keyword>
<dbReference type="EMBL" id="JAODAN010000010">
    <property type="protein sequence ID" value="KAK1921720.1"/>
    <property type="molecule type" value="Genomic_DNA"/>
</dbReference>
<evidence type="ECO:0000256" key="4">
    <source>
        <dbReference type="ARBA" id="ARBA00023274"/>
    </source>
</evidence>
<evidence type="ECO:0000313" key="7">
    <source>
        <dbReference type="Proteomes" id="UP001182556"/>
    </source>
</evidence>
<comment type="subcellular location">
    <subcellularLocation>
        <location evidence="1">Cytoplasm</location>
    </subcellularLocation>
</comment>
<sequence>MPTVEDYFDDDTDLPLPSSSKPRILPNTGVKGALLEEIHSDDEGGDLDYGRLAEQSRGIFGEGNVAPPPSMNQYAGGSAKGKEAARNDGGGAGPQINPNTPMGGFMGDMLKLQQAEEERMEKLKQQFGSVSVSDPGVYKEWNSIYPIYFDAKVSISEGRRVSRKESVWWPQATQIAKACRSLGLPSVLEPDRCHPADWENPGRVKVQLMKDGKFLNPIVKNRTQLYRQLASQIQQQNPSIVYTPKPKSAAQSSQPAPSSTKPSKRGGKAGQASKQTKKSRTVAYRPPVPPAPVPKIDDRLPLHSPLHAAGVAVSSIKRDLETEKENKKKGISMGAGEEGGASGKEKQPKIKRMVVRGKR</sequence>